<sequence>MSKADKELDRILYEINGYTHHGWWWKLKTHTRWLFDKLRLRVIELKGSKRTRSFLHHDLRELRYMSYWERGFADLRYLNEQGKLVVGRFRLDGHYGSIILTETACPVKFAKPTKGPQTFKRADHESSLLLFFGMIRRRRWSITYGQCL</sequence>
<reference evidence="1" key="1">
    <citation type="submission" date="2024-06" db="EMBL/GenBank/DDBJ databases">
        <authorList>
            <person name="Gannavaram S."/>
            <person name="Nemani S."/>
            <person name="Datta M."/>
            <person name="Picchiottino A."/>
            <person name="Mereddy A."/>
            <person name="Gannavaram N."/>
            <person name="Honeycutt C."/>
            <person name="Tran D."/>
            <person name="Choi K."/>
            <person name="Srinivasan K."/>
            <person name="Johnson A."/>
        </authorList>
    </citation>
    <scope>NUCLEOTIDE SEQUENCE</scope>
</reference>
<organism evidence="1">
    <name type="scientific">Pantoea phage Survivor</name>
    <dbReference type="NCBI Taxonomy" id="3232176"/>
    <lineage>
        <taxon>Viruses</taxon>
        <taxon>Duplodnaviria</taxon>
        <taxon>Heunggongvirae</taxon>
        <taxon>Uroviricota</taxon>
        <taxon>Caudoviricetes</taxon>
    </lineage>
</organism>
<name>A0AAU8KX91_9CAUD</name>
<accession>A0AAU8KX91</accession>
<protein>
    <submittedName>
        <fullName evidence="1">Uncharacterized protein</fullName>
    </submittedName>
</protein>
<proteinExistence type="predicted"/>
<evidence type="ECO:0000313" key="1">
    <source>
        <dbReference type="EMBL" id="XCN28146.1"/>
    </source>
</evidence>
<dbReference type="EMBL" id="PP885733">
    <property type="protein sequence ID" value="XCN28146.1"/>
    <property type="molecule type" value="Genomic_DNA"/>
</dbReference>